<dbReference type="InterPro" id="IPR016181">
    <property type="entry name" value="Acyl_CoA_acyltransferase"/>
</dbReference>
<sequence length="230" mass="26359">MTSGITAKRLMQLDRLSYVDMIALLDQKDGHVVKDDDDGIIVALGDQMCSVARFCPIQDMASIISGRWPLVCVHDEELRRYLIEDGGYSNEEGCWSYSWWKSSIEVPECDFRVLDSSHFDAIMSSYNLADEEDIRRHLENGDIIGAYVDGQLAGYVGFHSEGSMGMLHVFEEYRRHGLGEALERADIRRALERGTVPYCHVFFSNQASQRLQEKIGLEKGERPVWWLWKD</sequence>
<feature type="domain" description="N-acetyltransferase" evidence="1">
    <location>
        <begin position="109"/>
        <end position="230"/>
    </location>
</feature>
<dbReference type="SUPFAM" id="SSF55729">
    <property type="entry name" value="Acyl-CoA N-acyltransferases (Nat)"/>
    <property type="match status" value="1"/>
</dbReference>
<dbReference type="AlphaFoldDB" id="A0A9D9EDZ9"/>
<organism evidence="2 3">
    <name type="scientific">Candidatus Aphodenecus pullistercoris</name>
    <dbReference type="NCBI Taxonomy" id="2840669"/>
    <lineage>
        <taxon>Bacteria</taxon>
        <taxon>Pseudomonadati</taxon>
        <taxon>Spirochaetota</taxon>
        <taxon>Spirochaetia</taxon>
        <taxon>Spirochaetales</taxon>
        <taxon>Candidatus Aphodenecus</taxon>
    </lineage>
</organism>
<proteinExistence type="predicted"/>
<gene>
    <name evidence="2" type="ORF">IAC42_06350</name>
</gene>
<dbReference type="InterPro" id="IPR010313">
    <property type="entry name" value="Glycine_N-acyltransferase"/>
</dbReference>
<dbReference type="InterPro" id="IPR000182">
    <property type="entry name" value="GNAT_dom"/>
</dbReference>
<dbReference type="PROSITE" id="PS51186">
    <property type="entry name" value="GNAT"/>
    <property type="match status" value="1"/>
</dbReference>
<name>A0A9D9EDZ9_9SPIR</name>
<evidence type="ECO:0000313" key="3">
    <source>
        <dbReference type="Proteomes" id="UP000823633"/>
    </source>
</evidence>
<protein>
    <submittedName>
        <fullName evidence="2">GNAT family N-acetyltransferase</fullName>
    </submittedName>
</protein>
<reference evidence="2" key="2">
    <citation type="journal article" date="2021" name="PeerJ">
        <title>Extensive microbial diversity within the chicken gut microbiome revealed by metagenomics and culture.</title>
        <authorList>
            <person name="Gilroy R."/>
            <person name="Ravi A."/>
            <person name="Getino M."/>
            <person name="Pursley I."/>
            <person name="Horton D.L."/>
            <person name="Alikhan N.F."/>
            <person name="Baker D."/>
            <person name="Gharbi K."/>
            <person name="Hall N."/>
            <person name="Watson M."/>
            <person name="Adriaenssens E.M."/>
            <person name="Foster-Nyarko E."/>
            <person name="Jarju S."/>
            <person name="Secka A."/>
            <person name="Antonio M."/>
            <person name="Oren A."/>
            <person name="Chaudhuri R.R."/>
            <person name="La Ragione R."/>
            <person name="Hildebrand F."/>
            <person name="Pallen M.J."/>
        </authorList>
    </citation>
    <scope>NUCLEOTIDE SEQUENCE</scope>
    <source>
        <strain evidence="2">11167</strain>
    </source>
</reference>
<dbReference type="PANTHER" id="PTHR15298:SF1">
    <property type="entry name" value="GLYCINE N-ACYLTRANSFERASE-LIKE PROTEIN"/>
    <property type="match status" value="1"/>
</dbReference>
<dbReference type="PANTHER" id="PTHR15298">
    <property type="entry name" value="L-COA N-ACYLTRANSFERASE-RELATED"/>
    <property type="match status" value="1"/>
</dbReference>
<evidence type="ECO:0000259" key="1">
    <source>
        <dbReference type="PROSITE" id="PS51186"/>
    </source>
</evidence>
<dbReference type="Pfam" id="PF00583">
    <property type="entry name" value="Acetyltransf_1"/>
    <property type="match status" value="1"/>
</dbReference>
<dbReference type="GO" id="GO:0047961">
    <property type="term" value="F:glycine N-acyltransferase activity"/>
    <property type="evidence" value="ECO:0007669"/>
    <property type="project" value="InterPro"/>
</dbReference>
<accession>A0A9D9EDZ9</accession>
<evidence type="ECO:0000313" key="2">
    <source>
        <dbReference type="EMBL" id="MBO8443364.1"/>
    </source>
</evidence>
<dbReference type="Gene3D" id="3.40.630.30">
    <property type="match status" value="1"/>
</dbReference>
<comment type="caution">
    <text evidence="2">The sequence shown here is derived from an EMBL/GenBank/DDBJ whole genome shotgun (WGS) entry which is preliminary data.</text>
</comment>
<dbReference type="EMBL" id="JADIMU010000041">
    <property type="protein sequence ID" value="MBO8443364.1"/>
    <property type="molecule type" value="Genomic_DNA"/>
</dbReference>
<dbReference type="Proteomes" id="UP000823633">
    <property type="component" value="Unassembled WGS sequence"/>
</dbReference>
<dbReference type="CDD" id="cd04301">
    <property type="entry name" value="NAT_SF"/>
    <property type="match status" value="1"/>
</dbReference>
<reference evidence="2" key="1">
    <citation type="submission" date="2020-10" db="EMBL/GenBank/DDBJ databases">
        <authorList>
            <person name="Gilroy R."/>
        </authorList>
    </citation>
    <scope>NUCLEOTIDE SEQUENCE</scope>
    <source>
        <strain evidence="2">11167</strain>
    </source>
</reference>